<dbReference type="Gene3D" id="1.25.10.10">
    <property type="entry name" value="Leucine-rich Repeat Variant"/>
    <property type="match status" value="3"/>
</dbReference>
<dbReference type="GO" id="GO:0016020">
    <property type="term" value="C:membrane"/>
    <property type="evidence" value="ECO:0007669"/>
    <property type="project" value="UniProtKB-SubCell"/>
</dbReference>
<keyword evidence="13" id="KW-0808">Transferase</keyword>
<evidence type="ECO:0000256" key="6">
    <source>
        <dbReference type="ARBA" id="ARBA00022741"/>
    </source>
</evidence>
<dbReference type="InterPro" id="IPR050994">
    <property type="entry name" value="At_inactive_RLKs"/>
</dbReference>
<accession>A0A6A2XNI6</accession>
<dbReference type="Proteomes" id="UP000436088">
    <property type="component" value="Unassembled WGS sequence"/>
</dbReference>
<keyword evidence="13" id="KW-0675">Receptor</keyword>
<evidence type="ECO:0000313" key="14">
    <source>
        <dbReference type="Proteomes" id="UP000436088"/>
    </source>
</evidence>
<dbReference type="InterPro" id="IPR032675">
    <property type="entry name" value="LRR_dom_sf"/>
</dbReference>
<dbReference type="SUPFAM" id="SSF48371">
    <property type="entry name" value="ARM repeat"/>
    <property type="match status" value="2"/>
</dbReference>
<keyword evidence="2" id="KW-0433">Leucine-rich repeat</keyword>
<dbReference type="Pfam" id="PF08263">
    <property type="entry name" value="LRRNT_2"/>
    <property type="match status" value="1"/>
</dbReference>
<dbReference type="InterPro" id="IPR001611">
    <property type="entry name" value="Leu-rich_rpt"/>
</dbReference>
<dbReference type="Gene3D" id="1.10.510.10">
    <property type="entry name" value="Transferase(Phosphotransferase) domain 1"/>
    <property type="match status" value="1"/>
</dbReference>
<comment type="caution">
    <text evidence="13">The sequence shown here is derived from an EMBL/GenBank/DDBJ whole genome shotgun (WGS) entry which is preliminary data.</text>
</comment>
<organism evidence="13 14">
    <name type="scientific">Hibiscus syriacus</name>
    <name type="common">Rose of Sharon</name>
    <dbReference type="NCBI Taxonomy" id="106335"/>
    <lineage>
        <taxon>Eukaryota</taxon>
        <taxon>Viridiplantae</taxon>
        <taxon>Streptophyta</taxon>
        <taxon>Embryophyta</taxon>
        <taxon>Tracheophyta</taxon>
        <taxon>Spermatophyta</taxon>
        <taxon>Magnoliopsida</taxon>
        <taxon>eudicotyledons</taxon>
        <taxon>Gunneridae</taxon>
        <taxon>Pentapetalae</taxon>
        <taxon>rosids</taxon>
        <taxon>malvids</taxon>
        <taxon>Malvales</taxon>
        <taxon>Malvaceae</taxon>
        <taxon>Malvoideae</taxon>
        <taxon>Hibiscus</taxon>
    </lineage>
</organism>
<dbReference type="Gene3D" id="3.80.10.10">
    <property type="entry name" value="Ribonuclease Inhibitor"/>
    <property type="match status" value="2"/>
</dbReference>
<evidence type="ECO:0000256" key="7">
    <source>
        <dbReference type="ARBA" id="ARBA00022840"/>
    </source>
</evidence>
<evidence type="ECO:0000313" key="13">
    <source>
        <dbReference type="EMBL" id="KAE8677158.1"/>
    </source>
</evidence>
<feature type="domain" description="Protein kinase" evidence="12">
    <location>
        <begin position="902"/>
        <end position="1170"/>
    </location>
</feature>
<evidence type="ECO:0000256" key="4">
    <source>
        <dbReference type="ARBA" id="ARBA00022729"/>
    </source>
</evidence>
<dbReference type="SUPFAM" id="SSF52058">
    <property type="entry name" value="L domain-like"/>
    <property type="match status" value="1"/>
</dbReference>
<dbReference type="PROSITE" id="PS50011">
    <property type="entry name" value="PROTEIN_KINASE_DOM"/>
    <property type="match status" value="1"/>
</dbReference>
<keyword evidence="4" id="KW-0732">Signal</keyword>
<keyword evidence="6" id="KW-0547">Nucleotide-binding</keyword>
<reference evidence="13" key="1">
    <citation type="submission" date="2019-09" db="EMBL/GenBank/DDBJ databases">
        <title>Draft genome information of white flower Hibiscus syriacus.</title>
        <authorList>
            <person name="Kim Y.-M."/>
        </authorList>
    </citation>
    <scope>NUCLEOTIDE SEQUENCE [LARGE SCALE GENOMIC DNA]</scope>
    <source>
        <strain evidence="13">YM2019G1</strain>
    </source>
</reference>
<feature type="transmembrane region" description="Helical" evidence="11">
    <location>
        <begin position="849"/>
        <end position="872"/>
    </location>
</feature>
<evidence type="ECO:0000256" key="5">
    <source>
        <dbReference type="ARBA" id="ARBA00022737"/>
    </source>
</evidence>
<keyword evidence="13" id="KW-0418">Kinase</keyword>
<keyword evidence="9 11" id="KW-0472">Membrane</keyword>
<dbReference type="GO" id="GO:0007165">
    <property type="term" value="P:signal transduction"/>
    <property type="evidence" value="ECO:0007669"/>
    <property type="project" value="InterPro"/>
</dbReference>
<evidence type="ECO:0000256" key="11">
    <source>
        <dbReference type="SAM" id="Phobius"/>
    </source>
</evidence>
<dbReference type="InterPro" id="IPR003591">
    <property type="entry name" value="Leu-rich_rpt_typical-subtyp"/>
</dbReference>
<dbReference type="InterPro" id="IPR001245">
    <property type="entry name" value="Ser-Thr/Tyr_kinase_cat_dom"/>
</dbReference>
<dbReference type="FunFam" id="1.10.510.10:FF:000095">
    <property type="entry name" value="protein STRUBBELIG-RECEPTOR FAMILY 8"/>
    <property type="match status" value="1"/>
</dbReference>
<dbReference type="GO" id="GO:0004672">
    <property type="term" value="F:protein kinase activity"/>
    <property type="evidence" value="ECO:0007669"/>
    <property type="project" value="InterPro"/>
</dbReference>
<dbReference type="Pfam" id="PF07714">
    <property type="entry name" value="PK_Tyr_Ser-Thr"/>
    <property type="match status" value="1"/>
</dbReference>
<feature type="region of interest" description="Disordered" evidence="10">
    <location>
        <begin position="8"/>
        <end position="36"/>
    </location>
</feature>
<dbReference type="FunFam" id="3.80.10.10:FF:000234">
    <property type="entry name" value="Probable inactive receptor kinase RLK902"/>
    <property type="match status" value="1"/>
</dbReference>
<dbReference type="EMBL" id="VEPZ02001364">
    <property type="protein sequence ID" value="KAE8677158.1"/>
    <property type="molecule type" value="Genomic_DNA"/>
</dbReference>
<dbReference type="AlphaFoldDB" id="A0A6A2XNI6"/>
<dbReference type="SMART" id="SM00369">
    <property type="entry name" value="LRR_TYP"/>
    <property type="match status" value="3"/>
</dbReference>
<dbReference type="PANTHER" id="PTHR48010">
    <property type="entry name" value="OS05G0588300 PROTEIN"/>
    <property type="match status" value="1"/>
</dbReference>
<keyword evidence="8 11" id="KW-1133">Transmembrane helix</keyword>
<sequence length="1176" mass="130398">MLKQFLRKLPRKSQRSDSLDSAGTDPVDRTSNSDDGVQCTNFGNKISSRLRVVKRVSSAVFPASIMAASEAVEPNLAFNDVSNPQKPNLFISKLNLCCEVCNSSDPDKTSAEQDLKRQTLIELVDFVSSGSAKFNEPVIAAVLDDEEPMFDPGWSSLQLVYDLLLQFIGYSSLDVKAILRKTVNNIIYSFVYETERHSGIAELLEIFGSIISGFALPLKEEHKMFLCRALIPLHKPKSVGAYHQQLTYCVIQFVDKDPKLANNVITGLLNMADFQKIMVPLFLRMACCLNSFHYQIVYSSKSRYSIQSDLYCDHPANENSLGVAERAHMLWNNERVLNLIRHNRQVIFPLIFPALERNSRNHWNQTVLNLTKNTRKTLFEMDEELVAACECKLEVENSQLNEATEKRKLIWECLEIAAGIKPAAANIVPPTKGFLGTDLNGSEALLLGFGSDTGNPMIHTTTRAMKIDQRDDKGVISGRGRQGSCFQAGISWGKIYGDSSSPSPRANAPSPAPICWSKPNDGWVCLNTDDFSAMLQCLMLNFGLFLRVYKLHGSMVMRKSWFIEFKTIFREANSAADFIAKQPTPSDGSVFLFDSFLSPLLDILHRDIYVSVLILTRRVNSEPVQDKQALLAFISNVKHANRIQWNSSTSACDWVGVECDANRSFVYSLRLPGVALIGSIPPNTIGRLSQLRILSLRSNRLSGEIPADFSNLILLHNLYLQGNEFTGWFPRSVTRLTRLTRLDLSSNNFTGSIPLGVNNLSNLTRLFLQNNKFSGSLPGIDSDGLSDFNVSYNNLNGSIPDSLSKFPESSFAGNLGLCGHPLRPCNPLPPSPAPSKTSGENSKKLSNPAIIAIAVGSAISVLLLLLLLIICLRKRRPPKRVPVTATVQAVQQEEAGTSSSKDDITGVLGKGSVGTSYKVVLAEGTTVVVKRLKDVAVGEREFDMQLKTLSKIQHENVLPLRAFYYSQHEKLLVSDFMPHGSLCALLHGSMILGHTPLHWDHRIRAALTVARGLAYLHDSVNMVHGNLKSSNVLLRPDHEACISDFGLNPLFSSTAQHSRIVGYRAPEVIETCRVLFKSDVYSFGVLLLELLTGKSPDRASITGEVVDLPLWVQSVVREECTADVFDVELMAFHSIEEEMVRLLEIAIDCISTIPDRRPTMSNVVRMIEDMRNDGNG</sequence>
<dbReference type="Pfam" id="PF00560">
    <property type="entry name" value="LRR_1"/>
    <property type="match status" value="2"/>
</dbReference>
<dbReference type="Pfam" id="PF01603">
    <property type="entry name" value="B56"/>
    <property type="match status" value="3"/>
</dbReference>
<evidence type="ECO:0000256" key="3">
    <source>
        <dbReference type="ARBA" id="ARBA00022692"/>
    </source>
</evidence>
<keyword evidence="14" id="KW-1185">Reference proteome</keyword>
<gene>
    <name evidence="13" type="ORF">F3Y22_tig00111542pilonHSYRG00062</name>
</gene>
<keyword evidence="3 11" id="KW-0812">Transmembrane</keyword>
<dbReference type="PANTHER" id="PTHR48010:SF55">
    <property type="entry name" value="OS01G0607900 PROTEIN"/>
    <property type="match status" value="1"/>
</dbReference>
<dbReference type="InterPro" id="IPR013210">
    <property type="entry name" value="LRR_N_plant-typ"/>
</dbReference>
<evidence type="ECO:0000256" key="8">
    <source>
        <dbReference type="ARBA" id="ARBA00022989"/>
    </source>
</evidence>
<dbReference type="Gene3D" id="3.30.200.20">
    <property type="entry name" value="Phosphorylase Kinase, domain 1"/>
    <property type="match status" value="1"/>
</dbReference>
<evidence type="ECO:0000259" key="12">
    <source>
        <dbReference type="PROSITE" id="PS50011"/>
    </source>
</evidence>
<keyword evidence="7" id="KW-0067">ATP-binding</keyword>
<name>A0A6A2XNI6_HIBSY</name>
<evidence type="ECO:0000256" key="10">
    <source>
        <dbReference type="SAM" id="MobiDB-lite"/>
    </source>
</evidence>
<dbReference type="GO" id="GO:0000159">
    <property type="term" value="C:protein phosphatase type 2A complex"/>
    <property type="evidence" value="ECO:0007669"/>
    <property type="project" value="InterPro"/>
</dbReference>
<evidence type="ECO:0000256" key="9">
    <source>
        <dbReference type="ARBA" id="ARBA00023136"/>
    </source>
</evidence>
<evidence type="ECO:0000256" key="2">
    <source>
        <dbReference type="ARBA" id="ARBA00022614"/>
    </source>
</evidence>
<proteinExistence type="predicted"/>
<dbReference type="GO" id="GO:0019888">
    <property type="term" value="F:protein phosphatase regulator activity"/>
    <property type="evidence" value="ECO:0007669"/>
    <property type="project" value="InterPro"/>
</dbReference>
<comment type="subcellular location">
    <subcellularLocation>
        <location evidence="1">Membrane</location>
    </subcellularLocation>
</comment>
<dbReference type="GO" id="GO:0005524">
    <property type="term" value="F:ATP binding"/>
    <property type="evidence" value="ECO:0007669"/>
    <property type="project" value="UniProtKB-KW"/>
</dbReference>
<dbReference type="InterPro" id="IPR016024">
    <property type="entry name" value="ARM-type_fold"/>
</dbReference>
<dbReference type="SUPFAM" id="SSF56112">
    <property type="entry name" value="Protein kinase-like (PK-like)"/>
    <property type="match status" value="1"/>
</dbReference>
<dbReference type="InterPro" id="IPR011989">
    <property type="entry name" value="ARM-like"/>
</dbReference>
<protein>
    <submittedName>
        <fullName evidence="13">Inactive receptor kinase</fullName>
    </submittedName>
</protein>
<dbReference type="InterPro" id="IPR011009">
    <property type="entry name" value="Kinase-like_dom_sf"/>
</dbReference>
<evidence type="ECO:0000256" key="1">
    <source>
        <dbReference type="ARBA" id="ARBA00004370"/>
    </source>
</evidence>
<dbReference type="InterPro" id="IPR002554">
    <property type="entry name" value="PP2A_B56"/>
</dbReference>
<dbReference type="InterPro" id="IPR000719">
    <property type="entry name" value="Prot_kinase_dom"/>
</dbReference>
<keyword evidence="5" id="KW-0677">Repeat</keyword>